<sequence>MSIMSSQDIFNDYDYVPDNCDIEDLKSVVLAESLTSGSVVESIIGDGEVLNNDIEIPFLFNNTSFERARELLEEDENDDIFLLKNLGDNDNIDIDDKAMSSIFDSELSFYGNEHFIENATTSQTLSVSVQSRKEVLWKLVDELFAAFLLTNPKTQEIFASAQEMTPVGFSKLFLCYDRGISRLIAIQRQDVYKIDPPNQRRCRKHNVVVYRLADLSSDNQSRRRNQQTNNLLQRDCAEDNNVMQQQAENANVKRQCRYTTNDEKILLEDLLMHDSFPEDLAIEVLRNLQDLSNDWDMQRIRIYWNNNRLNKRKNPVNST</sequence>
<reference evidence="1" key="1">
    <citation type="submission" date="2021-06" db="EMBL/GenBank/DDBJ databases">
        <authorList>
            <person name="Kallberg Y."/>
            <person name="Tangrot J."/>
            <person name="Rosling A."/>
        </authorList>
    </citation>
    <scope>NUCLEOTIDE SEQUENCE</scope>
    <source>
        <strain evidence="1">IN212</strain>
    </source>
</reference>
<organism evidence="1 2">
    <name type="scientific">Racocetra fulgida</name>
    <dbReference type="NCBI Taxonomy" id="60492"/>
    <lineage>
        <taxon>Eukaryota</taxon>
        <taxon>Fungi</taxon>
        <taxon>Fungi incertae sedis</taxon>
        <taxon>Mucoromycota</taxon>
        <taxon>Glomeromycotina</taxon>
        <taxon>Glomeromycetes</taxon>
        <taxon>Diversisporales</taxon>
        <taxon>Gigasporaceae</taxon>
        <taxon>Racocetra</taxon>
    </lineage>
</organism>
<name>A0A9N9CHM2_9GLOM</name>
<evidence type="ECO:0000313" key="2">
    <source>
        <dbReference type="Proteomes" id="UP000789396"/>
    </source>
</evidence>
<evidence type="ECO:0000313" key="1">
    <source>
        <dbReference type="EMBL" id="CAG8601959.1"/>
    </source>
</evidence>
<proteinExistence type="predicted"/>
<dbReference type="OrthoDB" id="2392499at2759"/>
<accession>A0A9N9CHM2</accession>
<gene>
    <name evidence="1" type="ORF">RFULGI_LOCUS6640</name>
</gene>
<comment type="caution">
    <text evidence="1">The sequence shown here is derived from an EMBL/GenBank/DDBJ whole genome shotgun (WGS) entry which is preliminary data.</text>
</comment>
<dbReference type="Proteomes" id="UP000789396">
    <property type="component" value="Unassembled WGS sequence"/>
</dbReference>
<protein>
    <submittedName>
        <fullName evidence="1">13828_t:CDS:1</fullName>
    </submittedName>
</protein>
<keyword evidence="2" id="KW-1185">Reference proteome</keyword>
<dbReference type="AlphaFoldDB" id="A0A9N9CHM2"/>
<dbReference type="EMBL" id="CAJVPZ010008791">
    <property type="protein sequence ID" value="CAG8601959.1"/>
    <property type="molecule type" value="Genomic_DNA"/>
</dbReference>